<evidence type="ECO:0000313" key="2">
    <source>
        <dbReference type="EMBL" id="STZ03952.1"/>
    </source>
</evidence>
<reference evidence="1 3" key="1">
    <citation type="submission" date="2017-03" db="EMBL/GenBank/DDBJ databases">
        <title>Draft genome sequence of Moraxella equi CCUG 4950T type strain.</title>
        <authorList>
            <person name="Salva-Serra F."/>
            <person name="Engstrom-Jakobsson H."/>
            <person name="Thorell K."/>
            <person name="Jaen-Luchoro D."/>
            <person name="Gonzales-Siles L."/>
            <person name="Karlsson R."/>
            <person name="Yazdan S."/>
            <person name="Boulund F."/>
            <person name="Johnning A."/>
            <person name="Engstrand L."/>
            <person name="Kristiansson E."/>
            <person name="Moore E."/>
        </authorList>
    </citation>
    <scope>NUCLEOTIDE SEQUENCE [LARGE SCALE GENOMIC DNA]</scope>
    <source>
        <strain evidence="1 3">CCUG 4950</strain>
    </source>
</reference>
<dbReference type="EMBL" id="UGQF01000001">
    <property type="protein sequence ID" value="STZ03952.1"/>
    <property type="molecule type" value="Genomic_DNA"/>
</dbReference>
<organism evidence="2 4">
    <name type="scientific">Moraxella equi</name>
    <dbReference type="NCBI Taxonomy" id="60442"/>
    <lineage>
        <taxon>Bacteria</taxon>
        <taxon>Pseudomonadati</taxon>
        <taxon>Pseudomonadota</taxon>
        <taxon>Gammaproteobacteria</taxon>
        <taxon>Moraxellales</taxon>
        <taxon>Moraxellaceae</taxon>
        <taxon>Moraxella</taxon>
    </lineage>
</organism>
<dbReference type="Pfam" id="PF20218">
    <property type="entry name" value="DUF6578"/>
    <property type="match status" value="1"/>
</dbReference>
<dbReference type="AlphaFoldDB" id="A0A378QU49"/>
<evidence type="ECO:0000313" key="1">
    <source>
        <dbReference type="EMBL" id="OPH35890.1"/>
    </source>
</evidence>
<dbReference type="Proteomes" id="UP000254618">
    <property type="component" value="Unassembled WGS sequence"/>
</dbReference>
<gene>
    <name evidence="1" type="ORF">B5J93_10025</name>
    <name evidence="2" type="ORF">NCTC11012_02212</name>
</gene>
<proteinExistence type="predicted"/>
<reference evidence="2 4" key="2">
    <citation type="submission" date="2018-06" db="EMBL/GenBank/DDBJ databases">
        <authorList>
            <consortium name="Pathogen Informatics"/>
            <person name="Doyle S."/>
        </authorList>
    </citation>
    <scope>NUCLEOTIDE SEQUENCE [LARGE SCALE GENOMIC DNA]</scope>
    <source>
        <strain evidence="2 4">NCTC11012</strain>
    </source>
</reference>
<dbReference type="RefSeq" id="WP_079326245.1">
    <property type="nucleotide sequence ID" value="NZ_MXAP01000102.1"/>
</dbReference>
<evidence type="ECO:0000313" key="4">
    <source>
        <dbReference type="Proteomes" id="UP000254618"/>
    </source>
</evidence>
<dbReference type="Proteomes" id="UP000190777">
    <property type="component" value="Unassembled WGS sequence"/>
</dbReference>
<protein>
    <submittedName>
        <fullName evidence="2">Uncharacterized protein</fullName>
    </submittedName>
</protein>
<accession>A0A378QU49</accession>
<keyword evidence="3" id="KW-1185">Reference proteome</keyword>
<name>A0A378QU49_9GAMM</name>
<sequence>MNAISVYYDGWQMDCCGEPFKIGDMVQWDCVKSNNDFLVQADYHYEAHDDADLVIAGKVIEIYGINCQYEKRDNGVLYPISYHKTSIPQAKEFMSDEVAESGFLVVLNDVAIK</sequence>
<evidence type="ECO:0000313" key="3">
    <source>
        <dbReference type="Proteomes" id="UP000190777"/>
    </source>
</evidence>
<dbReference type="InterPro" id="IPR046485">
    <property type="entry name" value="DUF6578"/>
</dbReference>
<dbReference type="EMBL" id="MXAP01000102">
    <property type="protein sequence ID" value="OPH35890.1"/>
    <property type="molecule type" value="Genomic_DNA"/>
</dbReference>